<evidence type="ECO:0000256" key="4">
    <source>
        <dbReference type="ARBA" id="ARBA00022692"/>
    </source>
</evidence>
<accession>A0A6A4S8B2</accession>
<feature type="transmembrane region" description="Helical" evidence="9">
    <location>
        <begin position="907"/>
        <end position="930"/>
    </location>
</feature>
<feature type="transmembrane region" description="Helical" evidence="9">
    <location>
        <begin position="572"/>
        <end position="600"/>
    </location>
</feature>
<comment type="caution">
    <text evidence="13">The sequence shown here is derived from an EMBL/GenBank/DDBJ whole genome shotgun (WGS) entry which is preliminary data.</text>
</comment>
<feature type="domain" description="CSC1/OSCA1-like cytosolic" evidence="12">
    <location>
        <begin position="240"/>
        <end position="422"/>
    </location>
</feature>
<organism evidence="13 14">
    <name type="scientific">Scophthalmus maximus</name>
    <name type="common">Turbot</name>
    <name type="synonym">Psetta maxima</name>
    <dbReference type="NCBI Taxonomy" id="52904"/>
    <lineage>
        <taxon>Eukaryota</taxon>
        <taxon>Metazoa</taxon>
        <taxon>Chordata</taxon>
        <taxon>Craniata</taxon>
        <taxon>Vertebrata</taxon>
        <taxon>Euteleostomi</taxon>
        <taxon>Actinopterygii</taxon>
        <taxon>Neopterygii</taxon>
        <taxon>Teleostei</taxon>
        <taxon>Neoteleostei</taxon>
        <taxon>Acanthomorphata</taxon>
        <taxon>Carangaria</taxon>
        <taxon>Pleuronectiformes</taxon>
        <taxon>Pleuronectoidei</taxon>
        <taxon>Scophthalmidae</taxon>
        <taxon>Scophthalmus</taxon>
    </lineage>
</organism>
<comment type="subcellular location">
    <subcellularLocation>
        <location evidence="1">Endomembrane system</location>
        <topology evidence="1">Multi-pass membrane protein</topology>
    </subcellularLocation>
</comment>
<dbReference type="Gene3D" id="3.30.70.330">
    <property type="match status" value="1"/>
</dbReference>
<dbReference type="InterPro" id="IPR032880">
    <property type="entry name" value="CSC1/OSCA1-like_N"/>
</dbReference>
<dbReference type="InterPro" id="IPR012677">
    <property type="entry name" value="Nucleotide-bd_a/b_plait_sf"/>
</dbReference>
<keyword evidence="6 9" id="KW-0472">Membrane</keyword>
<feature type="transmembrane region" description="Helical" evidence="9">
    <location>
        <begin position="1033"/>
        <end position="1058"/>
    </location>
</feature>
<feature type="transmembrane region" description="Helical" evidence="9">
    <location>
        <begin position="203"/>
        <end position="223"/>
    </location>
</feature>
<dbReference type="GO" id="GO:0012505">
    <property type="term" value="C:endomembrane system"/>
    <property type="evidence" value="ECO:0007669"/>
    <property type="project" value="UniProtKB-SubCell"/>
</dbReference>
<feature type="transmembrane region" description="Helical" evidence="9">
    <location>
        <begin position="937"/>
        <end position="957"/>
    </location>
</feature>
<dbReference type="InterPro" id="IPR035979">
    <property type="entry name" value="RBD_domain_sf"/>
</dbReference>
<name>A0A6A4S8B2_SCOMX</name>
<feature type="transmembrane region" description="Helical" evidence="9">
    <location>
        <begin position="474"/>
        <end position="497"/>
    </location>
</feature>
<dbReference type="GO" id="GO:0005227">
    <property type="term" value="F:calcium-activated cation channel activity"/>
    <property type="evidence" value="ECO:0007669"/>
    <property type="project" value="InterPro"/>
</dbReference>
<proteinExistence type="inferred from homology"/>
<evidence type="ECO:0000256" key="2">
    <source>
        <dbReference type="ARBA" id="ARBA00007779"/>
    </source>
</evidence>
<dbReference type="Pfam" id="PF02535">
    <property type="entry name" value="Zip"/>
    <property type="match status" value="1"/>
</dbReference>
<feature type="transmembrane region" description="Helical" evidence="9">
    <location>
        <begin position="518"/>
        <end position="545"/>
    </location>
</feature>
<evidence type="ECO:0000313" key="14">
    <source>
        <dbReference type="Proteomes" id="UP000438429"/>
    </source>
</evidence>
<evidence type="ECO:0000313" key="13">
    <source>
        <dbReference type="EMBL" id="KAF0027331.1"/>
    </source>
</evidence>
<feature type="transmembrane region" description="Helical" evidence="9">
    <location>
        <begin position="158"/>
        <end position="183"/>
    </location>
</feature>
<keyword evidence="5 9" id="KW-1133">Transmembrane helix</keyword>
<gene>
    <name evidence="13" type="ORF">F2P81_020072</name>
</gene>
<feature type="transmembrane region" description="Helical" evidence="9">
    <location>
        <begin position="680"/>
        <end position="699"/>
    </location>
</feature>
<keyword evidence="4 9" id="KW-0812">Transmembrane</keyword>
<feature type="transmembrane region" description="Helical" evidence="9">
    <location>
        <begin position="42"/>
        <end position="61"/>
    </location>
</feature>
<evidence type="ECO:0000256" key="5">
    <source>
        <dbReference type="ARBA" id="ARBA00022989"/>
    </source>
</evidence>
<feature type="transmembrane region" description="Helical" evidence="9">
    <location>
        <begin position="1100"/>
        <end position="1119"/>
    </location>
</feature>
<evidence type="ECO:0000259" key="10">
    <source>
        <dbReference type="Pfam" id="PF02714"/>
    </source>
</evidence>
<evidence type="ECO:0000256" key="9">
    <source>
        <dbReference type="SAM" id="Phobius"/>
    </source>
</evidence>
<evidence type="ECO:0008006" key="15">
    <source>
        <dbReference type="Google" id="ProtNLM"/>
    </source>
</evidence>
<evidence type="ECO:0000256" key="8">
    <source>
        <dbReference type="SAM" id="MobiDB-lite"/>
    </source>
</evidence>
<feature type="transmembrane region" description="Helical" evidence="9">
    <location>
        <begin position="430"/>
        <end position="454"/>
    </location>
</feature>
<dbReference type="AlphaFoldDB" id="A0A6A4S8B2"/>
<feature type="transmembrane region" description="Helical" evidence="9">
    <location>
        <begin position="1064"/>
        <end position="1088"/>
    </location>
</feature>
<reference evidence="13 14" key="1">
    <citation type="submission" date="2019-06" db="EMBL/GenBank/DDBJ databases">
        <title>Draft genomes of female and male turbot (Scophthalmus maximus).</title>
        <authorList>
            <person name="Xu H."/>
            <person name="Xu X.-W."/>
            <person name="Shao C."/>
            <person name="Chen S."/>
        </authorList>
    </citation>
    <scope>NUCLEOTIDE SEQUENCE [LARGE SCALE GENOMIC DNA]</scope>
    <source>
        <strain evidence="13">Ysfricsl-2016a</strain>
        <tissue evidence="13">Blood</tissue>
    </source>
</reference>
<dbReference type="InterPro" id="IPR045122">
    <property type="entry name" value="Csc1-like"/>
</dbReference>
<feature type="transmembrane region" description="Helical" evidence="9">
    <location>
        <begin position="711"/>
        <end position="733"/>
    </location>
</feature>
<protein>
    <recommendedName>
        <fullName evidence="15">Transmembrane protein 63B</fullName>
    </recommendedName>
</protein>
<dbReference type="PANTHER" id="PTHR13018">
    <property type="entry name" value="PROBABLE MEMBRANE PROTEIN DUF221-RELATED"/>
    <property type="match status" value="1"/>
</dbReference>
<dbReference type="SUPFAM" id="SSF54928">
    <property type="entry name" value="RNA-binding domain, RBD"/>
    <property type="match status" value="1"/>
</dbReference>
<feature type="transmembrane region" description="Helical" evidence="9">
    <location>
        <begin position="621"/>
        <end position="654"/>
    </location>
</feature>
<evidence type="ECO:0000259" key="12">
    <source>
        <dbReference type="Pfam" id="PF14703"/>
    </source>
</evidence>
<feature type="region of interest" description="Disordered" evidence="8">
    <location>
        <begin position="972"/>
        <end position="994"/>
    </location>
</feature>
<sequence length="1207" mass="135043">MSQHSRERINELVLGQMSSIMNAAARIRSTVLQGLPFGGVPTVLALDFMCFLGLLVVFSFLRKVAWDYGRLALVTDADRRMDQRYSRLDEREYMASAMTSDTPERYERLTSVSSSVDIDQRDTGFCSWLTAIFRIKDEEIREKCGEDAVYYLSFQRHIIGLLVVVGVLSVGIILPVNFSGNLLENNAYSFGRTTIANLDADNALLWLHTIFAFLYLLLTVYSMRRHTSKMHYKEDDLVKRTLFVNGLSKYAEESEIKQHFELAYENCSVLEARICYDVARLMNLNSERKKTERSKKFFLDLQAKEHITTMINPKPCGHLCCCIIKGCEQEEAVSYYTKLESQLKDDYRKEREKVNRKPLGMAFVTFQNESITAIISKDFNACKCQGCHCRREPKSSQFSAKLHTQNWTVSYAPDPQNVYWEHLSVGGFSWWIRCLIINCVLFLLLFFLTTPAIIISTMDKFNVTKPVEYLNNPIVTQFFPTLLLWSFSALLPTIVYYSAFFEAHWTRSGENRTTMHKCYTFLIFMVLLLPSLGLSSLDVFFRWLFDKRFLADAKVRFECVFLPDNGAFFVNYVIASAFIGNAMDLLRIPGLLMYMIRLCLARSVAERRNVKRHQAYEFQFGAAYAWMMCVFTVVMTYSITCPIIVPFGLMYMLLKHLADRYNMYYAYLPSKLDKKIHSGAVNQVVAAPILCLFWLLFFSTVRSGFSAATSMFTFIVLIITIIICLSHVCFGHFKYLSAHNYKIDTQDVDGLENGHPVCTAAANKAGQMYIALVLQDPNSEEAGSGSGEDDGQGSSQDEEIINVENGLNENFQSGEDSLIDNEFSVSDTRCRCAGGKRCSRGAAEERRRARCDVEPEDVPAVSCSPHCLSQRHNEERRQDFTGTQHHDVAHAPRVLKNPSAVVMDEGLIVTFISVAMFVGCFVLGFIPLLFGLSERSLQFVSILGAGLLCGTALAITIPEGVGLLEESWRASSTSDVPSGLNRSEKNTTSSGSGRPSRFSIGVALTLGFTFMFVIDQIGNYISMRDQTDQLHNSVGVTATLGLVIHAAADGFALGAAVATGQVTVQVIVFFAVILHKAPTAFALVTFLMHAGLERKYIQGHLLAFSAASPIVAITTYFILHASGSSPQNQLSSTGMGMLFSAGTFLYVATVHVLPEVSSSRTSRPSSDLQQHTGAETHQQRYLGLLESLTLILGVGLPMVLSLGLRDD</sequence>
<evidence type="ECO:0000256" key="6">
    <source>
        <dbReference type="ARBA" id="ARBA00023136"/>
    </source>
</evidence>
<evidence type="ECO:0000256" key="7">
    <source>
        <dbReference type="ARBA" id="ARBA00036634"/>
    </source>
</evidence>
<evidence type="ECO:0000256" key="3">
    <source>
        <dbReference type="ARBA" id="ARBA00022448"/>
    </source>
</evidence>
<dbReference type="Pfam" id="PF02714">
    <property type="entry name" value="RSN1_7TM"/>
    <property type="match status" value="1"/>
</dbReference>
<dbReference type="Pfam" id="PF14703">
    <property type="entry name" value="PHM7_cyt"/>
    <property type="match status" value="1"/>
</dbReference>
<feature type="transmembrane region" description="Helical" evidence="9">
    <location>
        <begin position="1131"/>
        <end position="1153"/>
    </location>
</feature>
<dbReference type="InterPro" id="IPR003689">
    <property type="entry name" value="ZIP"/>
</dbReference>
<feature type="domain" description="CSC1/OSCA1-like 7TM region" evidence="10">
    <location>
        <begin position="433"/>
        <end position="704"/>
    </location>
</feature>
<feature type="transmembrane region" description="Helical" evidence="9">
    <location>
        <begin position="1181"/>
        <end position="1204"/>
    </location>
</feature>
<dbReference type="PANTHER" id="PTHR13018:SF38">
    <property type="entry name" value="CSC1-LIKE PROTEIN 2"/>
    <property type="match status" value="1"/>
</dbReference>
<evidence type="ECO:0000259" key="11">
    <source>
        <dbReference type="Pfam" id="PF13967"/>
    </source>
</evidence>
<comment type="catalytic activity">
    <reaction evidence="7">
        <text>Ca(2+)(in) = Ca(2+)(out)</text>
        <dbReference type="Rhea" id="RHEA:29671"/>
        <dbReference type="ChEBI" id="CHEBI:29108"/>
    </reaction>
</comment>
<dbReference type="GO" id="GO:0003676">
    <property type="term" value="F:nucleic acid binding"/>
    <property type="evidence" value="ECO:0007669"/>
    <property type="project" value="InterPro"/>
</dbReference>
<dbReference type="InterPro" id="IPR027815">
    <property type="entry name" value="CSC1/OSCA1-like_cyt"/>
</dbReference>
<feature type="transmembrane region" description="Helical" evidence="9">
    <location>
        <begin position="998"/>
        <end position="1021"/>
    </location>
</feature>
<dbReference type="Pfam" id="PF13967">
    <property type="entry name" value="RSN1_TM"/>
    <property type="match status" value="1"/>
</dbReference>
<evidence type="ECO:0000256" key="1">
    <source>
        <dbReference type="ARBA" id="ARBA00004127"/>
    </source>
</evidence>
<dbReference type="InterPro" id="IPR003864">
    <property type="entry name" value="CSC1/OSCA1-like_7TM"/>
</dbReference>
<feature type="domain" description="CSC1/OSCA1-like N-terminal transmembrane" evidence="11">
    <location>
        <begin position="120"/>
        <end position="224"/>
    </location>
</feature>
<comment type="similarity">
    <text evidence="2">Belongs to the CSC1 (TC 1.A.17) family.</text>
</comment>
<dbReference type="Proteomes" id="UP000438429">
    <property type="component" value="Unassembled WGS sequence"/>
</dbReference>
<dbReference type="GO" id="GO:0046873">
    <property type="term" value="F:metal ion transmembrane transporter activity"/>
    <property type="evidence" value="ECO:0007669"/>
    <property type="project" value="InterPro"/>
</dbReference>
<keyword evidence="3" id="KW-0813">Transport</keyword>
<dbReference type="GO" id="GO:0005886">
    <property type="term" value="C:plasma membrane"/>
    <property type="evidence" value="ECO:0007669"/>
    <property type="project" value="TreeGrafter"/>
</dbReference>
<dbReference type="EMBL" id="VEVO01000018">
    <property type="protein sequence ID" value="KAF0027331.1"/>
    <property type="molecule type" value="Genomic_DNA"/>
</dbReference>